<organism evidence="2 3">
    <name type="scientific">Panicum virgatum</name>
    <name type="common">Blackwell switchgrass</name>
    <dbReference type="NCBI Taxonomy" id="38727"/>
    <lineage>
        <taxon>Eukaryota</taxon>
        <taxon>Viridiplantae</taxon>
        <taxon>Streptophyta</taxon>
        <taxon>Embryophyta</taxon>
        <taxon>Tracheophyta</taxon>
        <taxon>Spermatophyta</taxon>
        <taxon>Magnoliopsida</taxon>
        <taxon>Liliopsida</taxon>
        <taxon>Poales</taxon>
        <taxon>Poaceae</taxon>
        <taxon>PACMAD clade</taxon>
        <taxon>Panicoideae</taxon>
        <taxon>Panicodae</taxon>
        <taxon>Paniceae</taxon>
        <taxon>Panicinae</taxon>
        <taxon>Panicum</taxon>
        <taxon>Panicum sect. Hiantes</taxon>
    </lineage>
</organism>
<evidence type="ECO:0000256" key="1">
    <source>
        <dbReference type="SAM" id="MobiDB-lite"/>
    </source>
</evidence>
<evidence type="ECO:0000313" key="3">
    <source>
        <dbReference type="Proteomes" id="UP000823388"/>
    </source>
</evidence>
<dbReference type="EMBL" id="CM029054">
    <property type="protein sequence ID" value="KAG2534282.1"/>
    <property type="molecule type" value="Genomic_DNA"/>
</dbReference>
<feature type="compositionally biased region" description="Pro residues" evidence="1">
    <location>
        <begin position="95"/>
        <end position="116"/>
    </location>
</feature>
<name>A0A8T0ME26_PANVG</name>
<gene>
    <name evidence="2" type="ORF">PVAP13_9NG283173</name>
</gene>
<sequence>MSSVGVFDWGRGKRASATTTWGPRLLRLLHITSLGGPARIPSGFGPSTSLFSRTRTRPPTENADHAGPSAFFNYHRSIPLPPLARRRDPGLPRRATPPPAASLPAPRRPVPHPPRVPVRQVHAKRIRRGGEFRASPRTARPRKFNGVPAPAHVMRAPGA</sequence>
<evidence type="ECO:0000313" key="2">
    <source>
        <dbReference type="EMBL" id="KAG2534282.1"/>
    </source>
</evidence>
<accession>A0A8T0ME26</accession>
<reference evidence="2 3" key="1">
    <citation type="submission" date="2020-05" db="EMBL/GenBank/DDBJ databases">
        <title>WGS assembly of Panicum virgatum.</title>
        <authorList>
            <person name="Lovell J.T."/>
            <person name="Jenkins J."/>
            <person name="Shu S."/>
            <person name="Juenger T.E."/>
            <person name="Schmutz J."/>
        </authorList>
    </citation>
    <scope>NUCLEOTIDE SEQUENCE [LARGE SCALE GENOMIC DNA]</scope>
    <source>
        <strain evidence="3">cv. AP13</strain>
    </source>
</reference>
<feature type="region of interest" description="Disordered" evidence="1">
    <location>
        <begin position="44"/>
        <end position="159"/>
    </location>
</feature>
<proteinExistence type="predicted"/>
<dbReference type="AlphaFoldDB" id="A0A8T0ME26"/>
<protein>
    <submittedName>
        <fullName evidence="2">Uncharacterized protein</fullName>
    </submittedName>
</protein>
<dbReference type="Proteomes" id="UP000823388">
    <property type="component" value="Chromosome 9N"/>
</dbReference>
<feature type="compositionally biased region" description="Polar residues" evidence="1">
    <location>
        <begin position="45"/>
        <end position="59"/>
    </location>
</feature>
<comment type="caution">
    <text evidence="2">The sequence shown here is derived from an EMBL/GenBank/DDBJ whole genome shotgun (WGS) entry which is preliminary data.</text>
</comment>
<keyword evidence="3" id="KW-1185">Reference proteome</keyword>